<keyword evidence="2" id="KW-1185">Reference proteome</keyword>
<protein>
    <recommendedName>
        <fullName evidence="3">F-box domain-containing protein</fullName>
    </recommendedName>
</protein>
<reference evidence="1" key="1">
    <citation type="submission" date="2023-03" db="EMBL/GenBank/DDBJ databases">
        <title>Massive genome expansion in bonnet fungi (Mycena s.s.) driven by repeated elements and novel gene families across ecological guilds.</title>
        <authorList>
            <consortium name="Lawrence Berkeley National Laboratory"/>
            <person name="Harder C.B."/>
            <person name="Miyauchi S."/>
            <person name="Viragh M."/>
            <person name="Kuo A."/>
            <person name="Thoen E."/>
            <person name="Andreopoulos B."/>
            <person name="Lu D."/>
            <person name="Skrede I."/>
            <person name="Drula E."/>
            <person name="Henrissat B."/>
            <person name="Morin E."/>
            <person name="Kohler A."/>
            <person name="Barry K."/>
            <person name="LaButti K."/>
            <person name="Morin E."/>
            <person name="Salamov A."/>
            <person name="Lipzen A."/>
            <person name="Mereny Z."/>
            <person name="Hegedus B."/>
            <person name="Baldrian P."/>
            <person name="Stursova M."/>
            <person name="Weitz H."/>
            <person name="Taylor A."/>
            <person name="Grigoriev I.V."/>
            <person name="Nagy L.G."/>
            <person name="Martin F."/>
            <person name="Kauserud H."/>
        </authorList>
    </citation>
    <scope>NUCLEOTIDE SEQUENCE</scope>
    <source>
        <strain evidence="1">CBHHK200</strain>
    </source>
</reference>
<name>A0AAD6WTX6_9AGAR</name>
<gene>
    <name evidence="1" type="ORF">C8F04DRAFT_1238296</name>
</gene>
<dbReference type="EMBL" id="JARJCM010000130">
    <property type="protein sequence ID" value="KAJ7027023.1"/>
    <property type="molecule type" value="Genomic_DNA"/>
</dbReference>
<evidence type="ECO:0000313" key="1">
    <source>
        <dbReference type="EMBL" id="KAJ7027023.1"/>
    </source>
</evidence>
<evidence type="ECO:0008006" key="3">
    <source>
        <dbReference type="Google" id="ProtNLM"/>
    </source>
</evidence>
<proteinExistence type="predicted"/>
<accession>A0AAD6WTX6</accession>
<comment type="caution">
    <text evidence="1">The sequence shown here is derived from an EMBL/GenBank/DDBJ whole genome shotgun (WGS) entry which is preliminary data.</text>
</comment>
<dbReference type="AlphaFoldDB" id="A0AAD6WTX6"/>
<evidence type="ECO:0000313" key="2">
    <source>
        <dbReference type="Proteomes" id="UP001218188"/>
    </source>
</evidence>
<sequence>MFPNMPLELVEEILTGADIESLRTCSLLSSSTMELSQRLLFRSVVMRYENISRAQSLFEGSPHIAGYIRDLDVRLSGDNSTQWAADQATLGSILTTGKLCNLQSLTLRGEYEDCQWAELPLLLQTGLHGLLASTYLHTLNLTRIHDFPLSLIILALSSVRRLGLYRLTIDAAYHSLDNYLQLCQLIPRTEQLTRREAHHSEARPFLADLIVVQKGGPAYLENVRRLAVGMYSGILLDSVRLIGATANTLRYLELGCGDLPQPIDLPYLPSLQIIELKVYLGNPVHLPENLHVAIAAFPTTIPAIELIRLTFHRSMYPEGRATWVDGTGPLPVLNHSYGERLPRLRTVHCHMWSEGRFDEPYPDFAAYIIHEKLPGLAGTGILKISAGGDEYDDLFFN</sequence>
<organism evidence="1 2">
    <name type="scientific">Mycena alexandri</name>
    <dbReference type="NCBI Taxonomy" id="1745969"/>
    <lineage>
        <taxon>Eukaryota</taxon>
        <taxon>Fungi</taxon>
        <taxon>Dikarya</taxon>
        <taxon>Basidiomycota</taxon>
        <taxon>Agaricomycotina</taxon>
        <taxon>Agaricomycetes</taxon>
        <taxon>Agaricomycetidae</taxon>
        <taxon>Agaricales</taxon>
        <taxon>Marasmiineae</taxon>
        <taxon>Mycenaceae</taxon>
        <taxon>Mycena</taxon>
    </lineage>
</organism>
<dbReference type="Proteomes" id="UP001218188">
    <property type="component" value="Unassembled WGS sequence"/>
</dbReference>